<dbReference type="SMART" id="SM00357">
    <property type="entry name" value="CSP"/>
    <property type="match status" value="1"/>
</dbReference>
<evidence type="ECO:0000259" key="2">
    <source>
        <dbReference type="PROSITE" id="PS51857"/>
    </source>
</evidence>
<dbReference type="EMBL" id="JAJTWU010000009">
    <property type="protein sequence ID" value="MCE4557108.1"/>
    <property type="molecule type" value="Genomic_DNA"/>
</dbReference>
<reference evidence="3 4" key="1">
    <citation type="submission" date="2021-12" db="EMBL/GenBank/DDBJ databases">
        <title>Genome seq of P8.</title>
        <authorList>
            <person name="Seo T."/>
        </authorList>
    </citation>
    <scope>NUCLEOTIDE SEQUENCE [LARGE SCALE GENOMIC DNA]</scope>
    <source>
        <strain evidence="3 4">P8</strain>
    </source>
</reference>
<dbReference type="RefSeq" id="WP_233374486.1">
    <property type="nucleotide sequence ID" value="NZ_JAJTWU010000009.1"/>
</dbReference>
<proteinExistence type="predicted"/>
<dbReference type="Gene3D" id="2.40.50.140">
    <property type="entry name" value="Nucleic acid-binding proteins"/>
    <property type="match status" value="1"/>
</dbReference>
<keyword evidence="1" id="KW-0812">Transmembrane</keyword>
<feature type="transmembrane region" description="Helical" evidence="1">
    <location>
        <begin position="100"/>
        <end position="120"/>
    </location>
</feature>
<sequence length="134" mass="14273">MKDIMRFEGVLTAWNHEAGYGSIRAAGGGDEVFVSLAAFPTDGDGPRLDEPLTFGIVTGRDGRKHAVEVRRVPAATPAALRQARGGGRAHVRAAKRKRRLGLLAGAVLAVMLAVGGLRWWHPMGRGAELPVVSR</sequence>
<dbReference type="InterPro" id="IPR012340">
    <property type="entry name" value="NA-bd_OB-fold"/>
</dbReference>
<evidence type="ECO:0000256" key="1">
    <source>
        <dbReference type="SAM" id="Phobius"/>
    </source>
</evidence>
<dbReference type="InterPro" id="IPR002059">
    <property type="entry name" value="CSP_DNA-bd"/>
</dbReference>
<evidence type="ECO:0000313" key="3">
    <source>
        <dbReference type="EMBL" id="MCE4557108.1"/>
    </source>
</evidence>
<accession>A0ABS8XYR1</accession>
<keyword evidence="4" id="KW-1185">Reference proteome</keyword>
<dbReference type="PROSITE" id="PS51857">
    <property type="entry name" value="CSD_2"/>
    <property type="match status" value="1"/>
</dbReference>
<gene>
    <name evidence="3" type="ORF">LXT13_22175</name>
</gene>
<dbReference type="SUPFAM" id="SSF50249">
    <property type="entry name" value="Nucleic acid-binding proteins"/>
    <property type="match status" value="1"/>
</dbReference>
<protein>
    <recommendedName>
        <fullName evidence="2">CSD domain-containing protein</fullName>
    </recommendedName>
</protein>
<dbReference type="Proteomes" id="UP001200741">
    <property type="component" value="Unassembled WGS sequence"/>
</dbReference>
<organism evidence="3 4">
    <name type="scientific">Pelomonas cellulosilytica</name>
    <dbReference type="NCBI Taxonomy" id="2906762"/>
    <lineage>
        <taxon>Bacteria</taxon>
        <taxon>Pseudomonadati</taxon>
        <taxon>Pseudomonadota</taxon>
        <taxon>Betaproteobacteria</taxon>
        <taxon>Burkholderiales</taxon>
        <taxon>Sphaerotilaceae</taxon>
        <taxon>Roseateles</taxon>
    </lineage>
</organism>
<feature type="domain" description="CSD" evidence="2">
    <location>
        <begin position="6"/>
        <end position="71"/>
    </location>
</feature>
<comment type="caution">
    <text evidence="3">The sequence shown here is derived from an EMBL/GenBank/DDBJ whole genome shotgun (WGS) entry which is preliminary data.</text>
</comment>
<keyword evidence="1" id="KW-1133">Transmembrane helix</keyword>
<keyword evidence="1" id="KW-0472">Membrane</keyword>
<name>A0ABS8XYR1_9BURK</name>
<evidence type="ECO:0000313" key="4">
    <source>
        <dbReference type="Proteomes" id="UP001200741"/>
    </source>
</evidence>
<dbReference type="InterPro" id="IPR011129">
    <property type="entry name" value="CSD"/>
</dbReference>